<gene>
    <name evidence="1" type="ORF">E1757_11925</name>
</gene>
<evidence type="ECO:0000313" key="2">
    <source>
        <dbReference type="Proteomes" id="UP000295636"/>
    </source>
</evidence>
<dbReference type="AlphaFoldDB" id="A0A4R5KTI0"/>
<reference evidence="1 2" key="1">
    <citation type="submission" date="2019-03" db="EMBL/GenBank/DDBJ databases">
        <title>This is whole genome sequence of Paenibacillus sp MS74 strain.</title>
        <authorList>
            <person name="Trinh H.N."/>
        </authorList>
    </citation>
    <scope>NUCLEOTIDE SEQUENCE [LARGE SCALE GENOMIC DNA]</scope>
    <source>
        <strain evidence="1 2">MS74</strain>
    </source>
</reference>
<keyword evidence="2" id="KW-1185">Reference proteome</keyword>
<evidence type="ECO:0000313" key="1">
    <source>
        <dbReference type="EMBL" id="TDF98200.1"/>
    </source>
</evidence>
<sequence>MRTNKSWLYGLGTGLIAGALLLELMNVASPANKQPGTANASPSSLDKQQLKDAAAKYFQVFENDQKLFSQAQLDTIVQQKLKEEKEKQPPAAAQPVKEPVKETVKEVYIYVYNGQSAGVVADMLLKSGVITDRTAFEELMAKQQLNDKIIAGVHAFKGQPDLSQVASILTTR</sequence>
<evidence type="ECO:0008006" key="3">
    <source>
        <dbReference type="Google" id="ProtNLM"/>
    </source>
</evidence>
<protein>
    <recommendedName>
        <fullName evidence="3">Endolytic transglycosylase MltG</fullName>
    </recommendedName>
</protein>
<dbReference type="RefSeq" id="WP_133228064.1">
    <property type="nucleotide sequence ID" value="NZ_SMRT01000004.1"/>
</dbReference>
<dbReference type="Proteomes" id="UP000295636">
    <property type="component" value="Unassembled WGS sequence"/>
</dbReference>
<dbReference type="EMBL" id="SMRT01000004">
    <property type="protein sequence ID" value="TDF98200.1"/>
    <property type="molecule type" value="Genomic_DNA"/>
</dbReference>
<organism evidence="1 2">
    <name type="scientific">Paenibacillus piri</name>
    <dbReference type="NCBI Taxonomy" id="2547395"/>
    <lineage>
        <taxon>Bacteria</taxon>
        <taxon>Bacillati</taxon>
        <taxon>Bacillota</taxon>
        <taxon>Bacilli</taxon>
        <taxon>Bacillales</taxon>
        <taxon>Paenibacillaceae</taxon>
        <taxon>Paenibacillus</taxon>
    </lineage>
</organism>
<dbReference type="Gene3D" id="3.30.1490.480">
    <property type="entry name" value="Endolytic murein transglycosylase"/>
    <property type="match status" value="1"/>
</dbReference>
<name>A0A4R5KTI0_9BACL</name>
<dbReference type="OrthoDB" id="2617768at2"/>
<comment type="caution">
    <text evidence="1">The sequence shown here is derived from an EMBL/GenBank/DDBJ whole genome shotgun (WGS) entry which is preliminary data.</text>
</comment>
<proteinExistence type="predicted"/>
<accession>A0A4R5KTI0</accession>